<proteinExistence type="predicted"/>
<dbReference type="EMBL" id="CCKQ01011230">
    <property type="protein sequence ID" value="CDW82773.1"/>
    <property type="molecule type" value="Genomic_DNA"/>
</dbReference>
<feature type="compositionally biased region" description="Polar residues" evidence="1">
    <location>
        <begin position="389"/>
        <end position="399"/>
    </location>
</feature>
<protein>
    <submittedName>
        <fullName evidence="2">Uncharacterized protein</fullName>
    </submittedName>
</protein>
<feature type="region of interest" description="Disordered" evidence="1">
    <location>
        <begin position="389"/>
        <end position="409"/>
    </location>
</feature>
<organism evidence="2 3">
    <name type="scientific">Stylonychia lemnae</name>
    <name type="common">Ciliate</name>
    <dbReference type="NCBI Taxonomy" id="5949"/>
    <lineage>
        <taxon>Eukaryota</taxon>
        <taxon>Sar</taxon>
        <taxon>Alveolata</taxon>
        <taxon>Ciliophora</taxon>
        <taxon>Intramacronucleata</taxon>
        <taxon>Spirotrichea</taxon>
        <taxon>Stichotrichia</taxon>
        <taxon>Sporadotrichida</taxon>
        <taxon>Oxytrichidae</taxon>
        <taxon>Stylonychinae</taxon>
        <taxon>Stylonychia</taxon>
    </lineage>
</organism>
<dbReference type="AlphaFoldDB" id="A0A078AP85"/>
<feature type="compositionally biased region" description="Polar residues" evidence="1">
    <location>
        <begin position="292"/>
        <end position="320"/>
    </location>
</feature>
<accession>A0A078AP85</accession>
<evidence type="ECO:0000313" key="2">
    <source>
        <dbReference type="EMBL" id="CDW82773.1"/>
    </source>
</evidence>
<feature type="compositionally biased region" description="Basic and acidic residues" evidence="1">
    <location>
        <begin position="182"/>
        <end position="193"/>
    </location>
</feature>
<sequence length="458" mass="52360">MQDSFVDHTMSTILNQTHASVEQQTSNQTSQSLNGFIHYFSSNQEGITYQNPMNTQQNATLELTQNQTISEHTINENFESDCHHSLSNNKAENNRNMSQHSEQVMIEHNEQNSAKRDRRLSESQLQVKLVQDGSSPASSLRGYQGLRQSLGKLHKYVKQHFHEETQRVSKIQLQDPGAQSDDQNREVMSDQKRQSRQNLIKSITYSSNHHQDFESICENSSENEHSFLNQGLIMSINQNIQSINNDTHQSQNQSNPKNNNCIVEEDLPSKINHLTPRQATQGFSHPKRIYTGQGTNNTSDKNRRSGSQSQKNRQNNSFKTTCLEPQINLAMKKSLPEINKLQIGLKQTFHSKFADDKSKLSQILPETRNERTSKDLSLQRKISISANASSECKVQGSSSRPKDNSASRQNYRSEKIFQLNKIRLVQDLAIIQPEQSFARWNLQVLLQYRTQKSFGGSQ</sequence>
<reference evidence="2 3" key="1">
    <citation type="submission" date="2014-06" db="EMBL/GenBank/DDBJ databases">
        <authorList>
            <person name="Swart Estienne"/>
        </authorList>
    </citation>
    <scope>NUCLEOTIDE SEQUENCE [LARGE SCALE GENOMIC DNA]</scope>
    <source>
        <strain evidence="2 3">130c</strain>
    </source>
</reference>
<feature type="region of interest" description="Disordered" evidence="1">
    <location>
        <begin position="276"/>
        <end position="321"/>
    </location>
</feature>
<feature type="compositionally biased region" description="Basic and acidic residues" evidence="1">
    <location>
        <begin position="400"/>
        <end position="409"/>
    </location>
</feature>
<feature type="region of interest" description="Disordered" evidence="1">
    <location>
        <begin position="167"/>
        <end position="196"/>
    </location>
</feature>
<gene>
    <name evidence="2" type="primary">Contig5106.g5462</name>
    <name evidence="2" type="ORF">STYLEM_11808</name>
</gene>
<keyword evidence="3" id="KW-1185">Reference proteome</keyword>
<dbReference type="InParanoid" id="A0A078AP85"/>
<name>A0A078AP85_STYLE</name>
<evidence type="ECO:0000313" key="3">
    <source>
        <dbReference type="Proteomes" id="UP000039865"/>
    </source>
</evidence>
<evidence type="ECO:0000256" key="1">
    <source>
        <dbReference type="SAM" id="MobiDB-lite"/>
    </source>
</evidence>
<dbReference type="Proteomes" id="UP000039865">
    <property type="component" value="Unassembled WGS sequence"/>
</dbReference>